<dbReference type="AlphaFoldDB" id="A0A9D1P2Q5"/>
<keyword evidence="1" id="KW-1133">Transmembrane helix</keyword>
<evidence type="ECO:0000256" key="1">
    <source>
        <dbReference type="SAM" id="Phobius"/>
    </source>
</evidence>
<feature type="transmembrane region" description="Helical" evidence="1">
    <location>
        <begin position="12"/>
        <end position="35"/>
    </location>
</feature>
<gene>
    <name evidence="2" type="ORF">IAB71_06350</name>
</gene>
<evidence type="ECO:0000313" key="3">
    <source>
        <dbReference type="Proteomes" id="UP000824169"/>
    </source>
</evidence>
<keyword evidence="1" id="KW-0472">Membrane</keyword>
<sequence>MNYKTSTKTGYYVGNAAAAFMIFFGGLLVVCLMAPEARMAGQFYSGAYGLSFLMALAPIIGGILIIRRNMRRLKSMNPGGPDSFSGQRQQMHAIVYCPSCGQKLRVPAGKGRMEITCPRCRKNFRNFT</sequence>
<feature type="transmembrane region" description="Helical" evidence="1">
    <location>
        <begin position="47"/>
        <end position="66"/>
    </location>
</feature>
<accession>A0A9D1P2Q5</accession>
<evidence type="ECO:0000313" key="2">
    <source>
        <dbReference type="EMBL" id="HIV25394.1"/>
    </source>
</evidence>
<reference evidence="2" key="2">
    <citation type="journal article" date="2021" name="PeerJ">
        <title>Extensive microbial diversity within the chicken gut microbiome revealed by metagenomics and culture.</title>
        <authorList>
            <person name="Gilroy R."/>
            <person name="Ravi A."/>
            <person name="Getino M."/>
            <person name="Pursley I."/>
            <person name="Horton D.L."/>
            <person name="Alikhan N.F."/>
            <person name="Baker D."/>
            <person name="Gharbi K."/>
            <person name="Hall N."/>
            <person name="Watson M."/>
            <person name="Adriaenssens E.M."/>
            <person name="Foster-Nyarko E."/>
            <person name="Jarju S."/>
            <person name="Secka A."/>
            <person name="Antonio M."/>
            <person name="Oren A."/>
            <person name="Chaudhuri R.R."/>
            <person name="La Ragione R."/>
            <person name="Hildebrand F."/>
            <person name="Pallen M.J."/>
        </authorList>
    </citation>
    <scope>NUCLEOTIDE SEQUENCE</scope>
    <source>
        <strain evidence="2">CHK188-20938</strain>
    </source>
</reference>
<proteinExistence type="predicted"/>
<dbReference type="EMBL" id="DVOO01000016">
    <property type="protein sequence ID" value="HIV25394.1"/>
    <property type="molecule type" value="Genomic_DNA"/>
</dbReference>
<comment type="caution">
    <text evidence="2">The sequence shown here is derived from an EMBL/GenBank/DDBJ whole genome shotgun (WGS) entry which is preliminary data.</text>
</comment>
<keyword evidence="1" id="KW-0812">Transmembrane</keyword>
<name>A0A9D1P2Q5_9FIRM</name>
<reference evidence="2" key="1">
    <citation type="submission" date="2020-10" db="EMBL/GenBank/DDBJ databases">
        <authorList>
            <person name="Gilroy R."/>
        </authorList>
    </citation>
    <scope>NUCLEOTIDE SEQUENCE</scope>
    <source>
        <strain evidence="2">CHK188-20938</strain>
    </source>
</reference>
<organism evidence="2 3">
    <name type="scientific">Candidatus Scatomonas pullistercoris</name>
    <dbReference type="NCBI Taxonomy" id="2840920"/>
    <lineage>
        <taxon>Bacteria</taxon>
        <taxon>Bacillati</taxon>
        <taxon>Bacillota</taxon>
        <taxon>Clostridia</taxon>
        <taxon>Lachnospirales</taxon>
        <taxon>Lachnospiraceae</taxon>
        <taxon>Lachnospiraceae incertae sedis</taxon>
        <taxon>Candidatus Scatomonas</taxon>
    </lineage>
</organism>
<protein>
    <submittedName>
        <fullName evidence="2">Zinc ribbon domain-containing protein</fullName>
    </submittedName>
</protein>
<dbReference type="Proteomes" id="UP000824169">
    <property type="component" value="Unassembled WGS sequence"/>
</dbReference>